<dbReference type="GO" id="GO:0015074">
    <property type="term" value="P:DNA integration"/>
    <property type="evidence" value="ECO:0007669"/>
    <property type="project" value="InterPro"/>
</dbReference>
<accession>G2PFB3</accession>
<dbReference type="NCBIfam" id="NF033546">
    <property type="entry name" value="transpos_IS21"/>
    <property type="match status" value="1"/>
</dbReference>
<keyword evidence="5" id="KW-1185">Reference proteome</keyword>
<dbReference type="PROSITE" id="PS50994">
    <property type="entry name" value="INTEGRASE"/>
    <property type="match status" value="1"/>
</dbReference>
<protein>
    <submittedName>
        <fullName evidence="4">Integrase catalytic region</fullName>
    </submittedName>
</protein>
<sequence>MKKSDREIMEIFEALDATECAHSAAALAGVDPKTVRRYARMRDTGRPTGGPVARPKLIDPFMPKIEEWVERSQGTVRADKLHERLQLLGFAGDERTTRRAVAKAKERWRAGHRRTYRPWITEPGLWLQFDWGWGPSVPGPGGGGERETLLFCAWLAWSRFRVVIPVWDRTLPTVISCIDSTLRAIGGAPTYVLTDNEKTMTIDRVAGVAVRHPQVVAAGRHYGLQVHTCVPFDPESKGGSEATVRIAKADLIPTTANLRDKYESFGELRGACAIFCQQVNNRTHRETGKSPASALDIEKTRLHPLPDAPHTLALGESRQVLRDQTVRFGSVRYSTPPGLVGQEAWVRADGEELVVVVDLSRLAHRPEWMQGPAGLMEVARHPLSLPGRPVIDLSHYPNHPQEMDGSPRQPRPKPANGAEKAFLDLGPGAKSWLIEAGAAGIPRIRVKMAAAVELAALVGVGEVDISLGLAATAGRFAEDDLMSIVQHRRHGARPADLVVADEAHSIQPGTSAWADFGRKAT</sequence>
<dbReference type="SUPFAM" id="SSF53098">
    <property type="entry name" value="Ribonuclease H-like"/>
    <property type="match status" value="1"/>
</dbReference>
<dbReference type="InterPro" id="IPR012337">
    <property type="entry name" value="RNaseH-like_sf"/>
</dbReference>
<evidence type="ECO:0000259" key="3">
    <source>
        <dbReference type="PROSITE" id="PS50994"/>
    </source>
</evidence>
<dbReference type="Gene3D" id="3.30.420.10">
    <property type="entry name" value="Ribonuclease H-like superfamily/Ribonuclease H"/>
    <property type="match status" value="1"/>
</dbReference>
<feature type="domain" description="Integrase catalytic" evidence="3">
    <location>
        <begin position="114"/>
        <end position="299"/>
    </location>
</feature>
<dbReference type="InterPro" id="IPR036397">
    <property type="entry name" value="RNaseH_sf"/>
</dbReference>
<dbReference type="PANTHER" id="PTHR35004:SF7">
    <property type="entry name" value="INTEGRASE PROTEIN"/>
    <property type="match status" value="1"/>
</dbReference>
<dbReference type="Pfam" id="PF22483">
    <property type="entry name" value="Mu-transpos_C_2"/>
    <property type="match status" value="1"/>
</dbReference>
<evidence type="ECO:0000256" key="1">
    <source>
        <dbReference type="ARBA" id="ARBA00009277"/>
    </source>
</evidence>
<feature type="region of interest" description="Disordered" evidence="2">
    <location>
        <begin position="395"/>
        <end position="420"/>
    </location>
</feature>
<dbReference type="InterPro" id="IPR001584">
    <property type="entry name" value="Integrase_cat-core"/>
</dbReference>
<dbReference type="KEGG" id="svl:Strvi_4672"/>
<dbReference type="EMBL" id="CP002994">
    <property type="protein sequence ID" value="AEM84256.1"/>
    <property type="molecule type" value="Genomic_DNA"/>
</dbReference>
<gene>
    <name evidence="4" type="ORF">Strvi_4672</name>
</gene>
<reference evidence="4" key="1">
    <citation type="submission" date="2011-08" db="EMBL/GenBank/DDBJ databases">
        <title>Complete sequence of chromosome of Streptomyces violaceusniger Tu 4113.</title>
        <authorList>
            <consortium name="US DOE Joint Genome Institute"/>
            <person name="Lucas S."/>
            <person name="Han J."/>
            <person name="Lapidus A."/>
            <person name="Cheng J.-F."/>
            <person name="Goodwin L."/>
            <person name="Pitluck S."/>
            <person name="Peters L."/>
            <person name="Ivanova N."/>
            <person name="Daligault H."/>
            <person name="Detter J.C."/>
            <person name="Han C."/>
            <person name="Tapia R."/>
            <person name="Land M."/>
            <person name="Hauser L."/>
            <person name="Kyrpides N."/>
            <person name="Ivanova N."/>
            <person name="Pagani I."/>
            <person name="Hagen A."/>
            <person name="Katz L."/>
            <person name="Fiedler H.-P."/>
            <person name="Keasling J."/>
            <person name="Fortman J."/>
            <person name="Woyke T."/>
        </authorList>
    </citation>
    <scope>NUCLEOTIDE SEQUENCE [LARGE SCALE GENOMIC DNA]</scope>
    <source>
        <strain evidence="4">Tu 4113</strain>
    </source>
</reference>
<evidence type="ECO:0000313" key="5">
    <source>
        <dbReference type="Proteomes" id="UP000008703"/>
    </source>
</evidence>
<evidence type="ECO:0000313" key="4">
    <source>
        <dbReference type="EMBL" id="AEM84256.1"/>
    </source>
</evidence>
<proteinExistence type="inferred from homology"/>
<dbReference type="eggNOG" id="COG4584">
    <property type="taxonomic scope" value="Bacteria"/>
</dbReference>
<dbReference type="InterPro" id="IPR054353">
    <property type="entry name" value="IstA-like_C"/>
</dbReference>
<dbReference type="AlphaFoldDB" id="G2PFB3"/>
<dbReference type="HOGENOM" id="CLU_040922_0_0_11"/>
<dbReference type="GO" id="GO:0003676">
    <property type="term" value="F:nucleic acid binding"/>
    <property type="evidence" value="ECO:0007669"/>
    <property type="project" value="InterPro"/>
</dbReference>
<organism evidence="4 5">
    <name type="scientific">Streptomyces violaceusniger (strain Tu 4113)</name>
    <dbReference type="NCBI Taxonomy" id="653045"/>
    <lineage>
        <taxon>Bacteria</taxon>
        <taxon>Bacillati</taxon>
        <taxon>Actinomycetota</taxon>
        <taxon>Actinomycetes</taxon>
        <taxon>Kitasatosporales</taxon>
        <taxon>Streptomycetaceae</taxon>
        <taxon>Streptomyces</taxon>
        <taxon>Streptomyces violaceusniger group</taxon>
    </lineage>
</organism>
<comment type="similarity">
    <text evidence="1">Belongs to the transposase IS21/IS408/IS1162 family.</text>
</comment>
<name>G2PFB3_STRV4</name>
<dbReference type="PANTHER" id="PTHR35004">
    <property type="entry name" value="TRANSPOSASE RV3428C-RELATED"/>
    <property type="match status" value="1"/>
</dbReference>
<dbReference type="Proteomes" id="UP000008703">
    <property type="component" value="Chromosome"/>
</dbReference>
<evidence type="ECO:0000256" key="2">
    <source>
        <dbReference type="SAM" id="MobiDB-lite"/>
    </source>
</evidence>